<gene>
    <name evidence="2" type="ORF">P0Y53_05920</name>
</gene>
<evidence type="ECO:0000313" key="2">
    <source>
        <dbReference type="EMBL" id="WEK37033.1"/>
    </source>
</evidence>
<dbReference type="SUPFAM" id="SSF52141">
    <property type="entry name" value="Uracil-DNA glycosylase-like"/>
    <property type="match status" value="1"/>
</dbReference>
<dbReference type="EMBL" id="CP119311">
    <property type="protein sequence ID" value="WEK37033.1"/>
    <property type="molecule type" value="Genomic_DNA"/>
</dbReference>
<sequence>MKSTFADRVNHFNKTLHFTGSLPGGIRMMNPFMDPQVYQTAAAFYNKYYHDNQQRRLILGINPGRLGAGATGVPFTDPKRLTSLCGLPYEGKLLHEPSSVFVYEMITAFGGIREFYAQYYIHSVCPLGLVIKDEKGKEKNYNYYDSKPLQESLQEFIEWNIRLQLDMGCATDTCFCLGTGKNYQYLSALNERKKYFGRLIPLEHPRFIVQYKSRDKEKYITDYLRKLQS</sequence>
<dbReference type="Proteomes" id="UP001220610">
    <property type="component" value="Chromosome"/>
</dbReference>
<evidence type="ECO:0000259" key="1">
    <source>
        <dbReference type="Pfam" id="PF03167"/>
    </source>
</evidence>
<dbReference type="Pfam" id="PF03167">
    <property type="entry name" value="UDG"/>
    <property type="match status" value="1"/>
</dbReference>
<feature type="domain" description="Uracil-DNA glycosylase-like" evidence="1">
    <location>
        <begin position="49"/>
        <end position="228"/>
    </location>
</feature>
<dbReference type="InterPro" id="IPR036895">
    <property type="entry name" value="Uracil-DNA_glycosylase-like_sf"/>
</dbReference>
<dbReference type="Gene3D" id="3.40.470.10">
    <property type="entry name" value="Uracil-DNA glycosylase-like domain"/>
    <property type="match status" value="1"/>
</dbReference>
<evidence type="ECO:0000313" key="3">
    <source>
        <dbReference type="Proteomes" id="UP001220610"/>
    </source>
</evidence>
<proteinExistence type="predicted"/>
<dbReference type="CDD" id="cd19375">
    <property type="entry name" value="UDG-F3-like_SMUG2"/>
    <property type="match status" value="1"/>
</dbReference>
<dbReference type="InterPro" id="IPR032579">
    <property type="entry name" value="Phe_SMUG2-like"/>
</dbReference>
<accession>A0AAJ5WWU9</accession>
<dbReference type="AlphaFoldDB" id="A0AAJ5WWU9"/>
<organism evidence="2 3">
    <name type="scientific">Candidatus Pseudobacter hemicellulosilyticus</name>
    <dbReference type="NCBI Taxonomy" id="3121375"/>
    <lineage>
        <taxon>Bacteria</taxon>
        <taxon>Pseudomonadati</taxon>
        <taxon>Bacteroidota</taxon>
        <taxon>Chitinophagia</taxon>
        <taxon>Chitinophagales</taxon>
        <taxon>Chitinophagaceae</taxon>
        <taxon>Pseudobacter</taxon>
    </lineage>
</organism>
<dbReference type="InterPro" id="IPR005122">
    <property type="entry name" value="Uracil-DNA_glycosylase-like"/>
</dbReference>
<name>A0AAJ5WWU9_9BACT</name>
<protein>
    <submittedName>
        <fullName evidence="2">DUF4918 family protein</fullName>
    </submittedName>
</protein>
<reference evidence="2" key="1">
    <citation type="submission" date="2023-03" db="EMBL/GenBank/DDBJ databases">
        <title>Andean soil-derived lignocellulolytic bacterial consortium as a source of novel taxa and putative plastic-active enzymes.</title>
        <authorList>
            <person name="Diaz-Garcia L."/>
            <person name="Chuvochina M."/>
            <person name="Feuerriegel G."/>
            <person name="Bunk B."/>
            <person name="Sproer C."/>
            <person name="Streit W.R."/>
            <person name="Rodriguez L.M."/>
            <person name="Overmann J."/>
            <person name="Jimenez D.J."/>
        </authorList>
    </citation>
    <scope>NUCLEOTIDE SEQUENCE</scope>
    <source>
        <strain evidence="2">MAG 7</strain>
    </source>
</reference>